<dbReference type="SMART" id="SM00800">
    <property type="entry name" value="uDENN"/>
    <property type="match status" value="1"/>
</dbReference>
<dbReference type="PROSITE" id="PS50211">
    <property type="entry name" value="DENN"/>
    <property type="match status" value="1"/>
</dbReference>
<evidence type="ECO:0000313" key="3">
    <source>
        <dbReference type="Proteomes" id="UP000085678"/>
    </source>
</evidence>
<sequence length="205" mass="23193">MGDACKKDFCPRLVDYLIIVGSRHPSRNNSVASTPELLRRYPDVDHPDFALAPDIVFFCQPEGCISVGPKRMSLRESTSFVFTLTEKDSGKTRYGICVNFYRPFIRRSKSESLSKRSERTESVKSSESSNSDRSANVPGGEKPRARRRLSNKVRNHTLTSLCLVSHHPFFSKFRECLTVLRRLIDGCNERCSMKRLGGSVKGSPR</sequence>
<evidence type="ECO:0000313" key="5">
    <source>
        <dbReference type="RefSeq" id="XP_013382084.1"/>
    </source>
</evidence>
<dbReference type="InterPro" id="IPR037516">
    <property type="entry name" value="Tripartite_DENN"/>
</dbReference>
<dbReference type="InterPro" id="IPR005113">
    <property type="entry name" value="uDENN_dom"/>
</dbReference>
<dbReference type="STRING" id="7574.A0A1S3H7W3"/>
<dbReference type="Pfam" id="PF03456">
    <property type="entry name" value="uDENN"/>
    <property type="match status" value="1"/>
</dbReference>
<gene>
    <name evidence="4 5" type="primary">LOC106152891</name>
</gene>
<feature type="compositionally biased region" description="Basic and acidic residues" evidence="1">
    <location>
        <begin position="111"/>
        <end position="124"/>
    </location>
</feature>
<dbReference type="GeneID" id="106152891"/>
<reference evidence="4 5" key="1">
    <citation type="submission" date="2025-04" db="UniProtKB">
        <authorList>
            <consortium name="RefSeq"/>
        </authorList>
    </citation>
    <scope>IDENTIFICATION</scope>
    <source>
        <tissue evidence="4 5">Gonads</tissue>
    </source>
</reference>
<dbReference type="Proteomes" id="UP000085678">
    <property type="component" value="Unplaced"/>
</dbReference>
<accession>A0A1S3H7W3</accession>
<evidence type="ECO:0000259" key="2">
    <source>
        <dbReference type="PROSITE" id="PS50211"/>
    </source>
</evidence>
<dbReference type="PANTHER" id="PTHR13008">
    <property type="entry name" value="MAP-KINASE ACTIVATING DEATH DOMAIN PROTEIN MADD /DENN/AEX-3 C.ELEGANS"/>
    <property type="match status" value="1"/>
</dbReference>
<feature type="domain" description="UDENN" evidence="2">
    <location>
        <begin position="16"/>
        <end position="205"/>
    </location>
</feature>
<feature type="compositionally biased region" description="Low complexity" evidence="1">
    <location>
        <begin position="125"/>
        <end position="134"/>
    </location>
</feature>
<feature type="region of interest" description="Disordered" evidence="1">
    <location>
        <begin position="111"/>
        <end position="150"/>
    </location>
</feature>
<dbReference type="GO" id="GO:0042981">
    <property type="term" value="P:regulation of apoptotic process"/>
    <property type="evidence" value="ECO:0007669"/>
    <property type="project" value="TreeGrafter"/>
</dbReference>
<dbReference type="RefSeq" id="XP_013382083.1">
    <property type="nucleotide sequence ID" value="XM_013526629.2"/>
</dbReference>
<dbReference type="OrthoDB" id="6282239at2759"/>
<protein>
    <submittedName>
        <fullName evidence="4 5">MAP kinase-activating death domain protein-like</fullName>
    </submittedName>
</protein>
<dbReference type="GO" id="GO:0005085">
    <property type="term" value="F:guanyl-nucleotide exchange factor activity"/>
    <property type="evidence" value="ECO:0007669"/>
    <property type="project" value="TreeGrafter"/>
</dbReference>
<proteinExistence type="predicted"/>
<dbReference type="Gene3D" id="3.30.450.200">
    <property type="match status" value="1"/>
</dbReference>
<dbReference type="OMA" id="MANESIC"/>
<dbReference type="GO" id="GO:0005829">
    <property type="term" value="C:cytosol"/>
    <property type="evidence" value="ECO:0007669"/>
    <property type="project" value="TreeGrafter"/>
</dbReference>
<name>A0A1S3H7W3_LINAN</name>
<evidence type="ECO:0000313" key="4">
    <source>
        <dbReference type="RefSeq" id="XP_013382083.1"/>
    </source>
</evidence>
<dbReference type="KEGG" id="lak:106152891"/>
<evidence type="ECO:0000256" key="1">
    <source>
        <dbReference type="SAM" id="MobiDB-lite"/>
    </source>
</evidence>
<dbReference type="GO" id="GO:0032483">
    <property type="term" value="P:regulation of Rab protein signal transduction"/>
    <property type="evidence" value="ECO:0007669"/>
    <property type="project" value="TreeGrafter"/>
</dbReference>
<keyword evidence="3" id="KW-1185">Reference proteome</keyword>
<dbReference type="PANTHER" id="PTHR13008:SF7">
    <property type="entry name" value="MAP KINASE-ACTIVATING DEATH DOMAIN PROTEIN"/>
    <property type="match status" value="1"/>
</dbReference>
<dbReference type="AlphaFoldDB" id="A0A1S3H7W3"/>
<dbReference type="InterPro" id="IPR039980">
    <property type="entry name" value="MADD"/>
</dbReference>
<dbReference type="RefSeq" id="XP_013382084.1">
    <property type="nucleotide sequence ID" value="XM_013526630.2"/>
</dbReference>
<organism evidence="3 4">
    <name type="scientific">Lingula anatina</name>
    <name type="common">Brachiopod</name>
    <name type="synonym">Lingula unguis</name>
    <dbReference type="NCBI Taxonomy" id="7574"/>
    <lineage>
        <taxon>Eukaryota</taxon>
        <taxon>Metazoa</taxon>
        <taxon>Spiralia</taxon>
        <taxon>Lophotrochozoa</taxon>
        <taxon>Brachiopoda</taxon>
        <taxon>Linguliformea</taxon>
        <taxon>Lingulata</taxon>
        <taxon>Lingulida</taxon>
        <taxon>Linguloidea</taxon>
        <taxon>Lingulidae</taxon>
        <taxon>Lingula</taxon>
    </lineage>
</organism>